<evidence type="ECO:0000256" key="1">
    <source>
        <dbReference type="SAM" id="MobiDB-lite"/>
    </source>
</evidence>
<dbReference type="EMBL" id="JAVXUO010000138">
    <property type="protein sequence ID" value="KAK2995101.1"/>
    <property type="molecule type" value="Genomic_DNA"/>
</dbReference>
<organism evidence="2 3">
    <name type="scientific">Escallonia rubra</name>
    <dbReference type="NCBI Taxonomy" id="112253"/>
    <lineage>
        <taxon>Eukaryota</taxon>
        <taxon>Viridiplantae</taxon>
        <taxon>Streptophyta</taxon>
        <taxon>Embryophyta</taxon>
        <taxon>Tracheophyta</taxon>
        <taxon>Spermatophyta</taxon>
        <taxon>Magnoliopsida</taxon>
        <taxon>eudicotyledons</taxon>
        <taxon>Gunneridae</taxon>
        <taxon>Pentapetalae</taxon>
        <taxon>asterids</taxon>
        <taxon>campanulids</taxon>
        <taxon>Escalloniales</taxon>
        <taxon>Escalloniaceae</taxon>
        <taxon>Escallonia</taxon>
    </lineage>
</organism>
<dbReference type="AlphaFoldDB" id="A0AA88UU88"/>
<reference evidence="2" key="1">
    <citation type="submission" date="2022-12" db="EMBL/GenBank/DDBJ databases">
        <title>Draft genome assemblies for two species of Escallonia (Escalloniales).</title>
        <authorList>
            <person name="Chanderbali A."/>
            <person name="Dervinis C."/>
            <person name="Anghel I."/>
            <person name="Soltis D."/>
            <person name="Soltis P."/>
            <person name="Zapata F."/>
        </authorList>
    </citation>
    <scope>NUCLEOTIDE SEQUENCE</scope>
    <source>
        <strain evidence="2">UCBG92.1500</strain>
        <tissue evidence="2">Leaf</tissue>
    </source>
</reference>
<dbReference type="GO" id="GO:0048367">
    <property type="term" value="P:shoot system development"/>
    <property type="evidence" value="ECO:0007669"/>
    <property type="project" value="InterPro"/>
</dbReference>
<dbReference type="Proteomes" id="UP001187471">
    <property type="component" value="Unassembled WGS sequence"/>
</dbReference>
<gene>
    <name evidence="2" type="ORF">RJ640_020741</name>
</gene>
<evidence type="ECO:0000313" key="3">
    <source>
        <dbReference type="Proteomes" id="UP001187471"/>
    </source>
</evidence>
<dbReference type="PANTHER" id="PTHR33070">
    <property type="entry name" value="OS06G0725500 PROTEIN"/>
    <property type="match status" value="1"/>
</dbReference>
<comment type="caution">
    <text evidence="2">The sequence shown here is derived from an EMBL/GenBank/DDBJ whole genome shotgun (WGS) entry which is preliminary data.</text>
</comment>
<keyword evidence="3" id="KW-1185">Reference proteome</keyword>
<evidence type="ECO:0000313" key="2">
    <source>
        <dbReference type="EMBL" id="KAK2995101.1"/>
    </source>
</evidence>
<name>A0AA88UU88_9ASTE</name>
<proteinExistence type="predicted"/>
<sequence>MVSGYRRSLSFPNPPASKPTKRAIHVRSTSLPCSRSHPLISQLKDQINDLKTTWSDTGDQAASSGWLCDGLNRLKAIHESLEDLLQLPQARESLRRHSGWIEKLLDDILGFVDVYGIFQSLVLTLRQDHLAAQVGVRRRDDSKAAAYAKALRKFADEMDKLVSALGKCSAPVGFEPACDGDAELADITRDVNEVTVIVSATLLGGISSSFTPQNSSWMGMRLSRKVSLDHEKGVKEFQQVGTLGRLWELRKKGDEEVKMVLQRMAEMEGCIGEIECSSEKVFRSLMNTRVSLLNVLTQ</sequence>
<protein>
    <submittedName>
        <fullName evidence="2">Uncharacterized protein</fullName>
    </submittedName>
</protein>
<dbReference type="GO" id="GO:0048364">
    <property type="term" value="P:root development"/>
    <property type="evidence" value="ECO:0007669"/>
    <property type="project" value="InterPro"/>
</dbReference>
<dbReference type="InterPro" id="IPR004320">
    <property type="entry name" value="BPS1_pln"/>
</dbReference>
<dbReference type="Pfam" id="PF03087">
    <property type="entry name" value="BPS1"/>
    <property type="match status" value="1"/>
</dbReference>
<accession>A0AA88UU88</accession>
<feature type="region of interest" description="Disordered" evidence="1">
    <location>
        <begin position="1"/>
        <end position="21"/>
    </location>
</feature>
<dbReference type="PANTHER" id="PTHR33070:SF49">
    <property type="entry name" value="OS06G0725500 PROTEIN"/>
    <property type="match status" value="1"/>
</dbReference>